<dbReference type="EMBL" id="CP051205">
    <property type="protein sequence ID" value="QJB34923.1"/>
    <property type="molecule type" value="Genomic_DNA"/>
</dbReference>
<sequence length="273" mass="31065">MDNLENLKEQLYRKGFGTELNAELTDRINSGDAEFTLEHFVTLKNGDQMGYQLHFARGGKDDTVYFNSFTAGLLKNVDRPGEIREHTFPARFMITAAEAYRMLKHGLDVAVNKNLFGKDGEKYNTWRSIDITGEKDQYNNYPENTYHQNYFGGQPFLPVEALKRFKTPIKELKSTIALQRLEEKLKKANIPQVQYFEGGQQKTGTIVINPREQGAILRDLSGNVVESVSIPRQKLDKSNQQAPAAAPEQRPDGEKKKPQKIEWGKSRSKGLKP</sequence>
<accession>A0AAE7D9Z1</accession>
<name>A0AAE7D9Z1_9BACT</name>
<evidence type="ECO:0000313" key="4">
    <source>
        <dbReference type="Proteomes" id="UP000502421"/>
    </source>
</evidence>
<evidence type="ECO:0000313" key="3">
    <source>
        <dbReference type="EMBL" id="QJB41434.1"/>
    </source>
</evidence>
<dbReference type="RefSeq" id="WP_168809476.1">
    <property type="nucleotide sequence ID" value="NZ_CP051204.2"/>
</dbReference>
<reference evidence="2" key="2">
    <citation type="submission" date="2020-09" db="EMBL/GenBank/DDBJ databases">
        <authorList>
            <person name="Kittiwongwattana C."/>
        </authorList>
    </citation>
    <scope>NUCLEOTIDE SEQUENCE</scope>
    <source>
        <strain evidence="2">1310</strain>
    </source>
</reference>
<evidence type="ECO:0000313" key="5">
    <source>
        <dbReference type="Proteomes" id="UP000503144"/>
    </source>
</evidence>
<gene>
    <name evidence="3" type="ORF">HF324_27765</name>
    <name evidence="2" type="ORF">HF329_27905</name>
</gene>
<dbReference type="EMBL" id="CP051204">
    <property type="protein sequence ID" value="QJB41434.1"/>
    <property type="molecule type" value="Genomic_DNA"/>
</dbReference>
<evidence type="ECO:0000313" key="2">
    <source>
        <dbReference type="EMBL" id="QJB34923.1"/>
    </source>
</evidence>
<proteinExistence type="predicted"/>
<evidence type="ECO:0000256" key="1">
    <source>
        <dbReference type="SAM" id="MobiDB-lite"/>
    </source>
</evidence>
<dbReference type="AlphaFoldDB" id="A0AAE7D9Z1"/>
<keyword evidence="5" id="KW-1185">Reference proteome</keyword>
<dbReference type="Proteomes" id="UP000502421">
    <property type="component" value="Chromosome"/>
</dbReference>
<feature type="compositionally biased region" description="Basic and acidic residues" evidence="1">
    <location>
        <begin position="249"/>
        <end position="265"/>
    </location>
</feature>
<reference evidence="4 5" key="1">
    <citation type="submission" date="2020-04" db="EMBL/GenBank/DDBJ databases">
        <authorList>
            <person name="Kittiwongwattana C."/>
        </authorList>
    </citation>
    <scope>NUCLEOTIDE SEQUENCE [LARGE SCALE GENOMIC DNA]</scope>
    <source>
        <strain evidence="3 5">1303</strain>
        <strain evidence="4">1310</strain>
    </source>
</reference>
<dbReference type="Proteomes" id="UP000503144">
    <property type="component" value="Chromosome"/>
</dbReference>
<protein>
    <submittedName>
        <fullName evidence="2">Uncharacterized protein</fullName>
    </submittedName>
</protein>
<feature type="region of interest" description="Disordered" evidence="1">
    <location>
        <begin position="231"/>
        <end position="273"/>
    </location>
</feature>
<dbReference type="KEGG" id="coy:HF329_27905"/>
<organism evidence="2 4">
    <name type="scientific">Chitinophaga oryzae</name>
    <dbReference type="NCBI Taxonomy" id="2725414"/>
    <lineage>
        <taxon>Bacteria</taxon>
        <taxon>Pseudomonadati</taxon>
        <taxon>Bacteroidota</taxon>
        <taxon>Chitinophagia</taxon>
        <taxon>Chitinophagales</taxon>
        <taxon>Chitinophagaceae</taxon>
        <taxon>Chitinophaga</taxon>
    </lineage>
</organism>